<sequence length="86" mass="8848">MADCPVGSISIGAGSEGNHIRDSKIAFQLKRASHDVRRFIGVAKSVAVLKQDDSAGFTGGSSACVDIASKAVARCDGQHAVFTSLV</sequence>
<reference evidence="1" key="1">
    <citation type="submission" date="2019-08" db="EMBL/GenBank/DDBJ databases">
        <authorList>
            <person name="Kucharzyk K."/>
            <person name="Murdoch R.W."/>
            <person name="Higgins S."/>
            <person name="Loffler F."/>
        </authorList>
    </citation>
    <scope>NUCLEOTIDE SEQUENCE</scope>
</reference>
<protein>
    <submittedName>
        <fullName evidence="1">Uncharacterized protein</fullName>
    </submittedName>
</protein>
<evidence type="ECO:0000313" key="1">
    <source>
        <dbReference type="EMBL" id="MPN41412.1"/>
    </source>
</evidence>
<comment type="caution">
    <text evidence="1">The sequence shown here is derived from an EMBL/GenBank/DDBJ whole genome shotgun (WGS) entry which is preliminary data.</text>
</comment>
<organism evidence="1">
    <name type="scientific">bioreactor metagenome</name>
    <dbReference type="NCBI Taxonomy" id="1076179"/>
    <lineage>
        <taxon>unclassified sequences</taxon>
        <taxon>metagenomes</taxon>
        <taxon>ecological metagenomes</taxon>
    </lineage>
</organism>
<gene>
    <name evidence="1" type="ORF">SDC9_188958</name>
</gene>
<dbReference type="AlphaFoldDB" id="A0A645HSF4"/>
<proteinExistence type="predicted"/>
<name>A0A645HSF4_9ZZZZ</name>
<accession>A0A645HSF4</accession>
<dbReference type="EMBL" id="VSSQ01098422">
    <property type="protein sequence ID" value="MPN41412.1"/>
    <property type="molecule type" value="Genomic_DNA"/>
</dbReference>